<feature type="transmembrane region" description="Helical" evidence="5">
    <location>
        <begin position="33"/>
        <end position="55"/>
    </location>
</feature>
<keyword evidence="2 5" id="KW-0812">Transmembrane</keyword>
<protein>
    <submittedName>
        <fullName evidence="8">G_PROTEIN_RECEP_F1_2 domain-containing protein</fullName>
    </submittedName>
</protein>
<dbReference type="Gene3D" id="1.20.1070.10">
    <property type="entry name" value="Rhodopsin 7-helix transmembrane proteins"/>
    <property type="match status" value="1"/>
</dbReference>
<feature type="domain" description="G-protein coupled receptors family 1 profile" evidence="6">
    <location>
        <begin position="48"/>
        <end position="373"/>
    </location>
</feature>
<evidence type="ECO:0000256" key="1">
    <source>
        <dbReference type="ARBA" id="ARBA00004370"/>
    </source>
</evidence>
<evidence type="ECO:0000256" key="2">
    <source>
        <dbReference type="ARBA" id="ARBA00022692"/>
    </source>
</evidence>
<feature type="transmembrane region" description="Helical" evidence="5">
    <location>
        <begin position="227"/>
        <end position="253"/>
    </location>
</feature>
<dbReference type="GO" id="GO:0016020">
    <property type="term" value="C:membrane"/>
    <property type="evidence" value="ECO:0007669"/>
    <property type="project" value="UniProtKB-SubCell"/>
</dbReference>
<dbReference type="PANTHER" id="PTHR46895">
    <property type="entry name" value="PROTEIN CBG20548-RELATED"/>
    <property type="match status" value="1"/>
</dbReference>
<dbReference type="PRINTS" id="PR00237">
    <property type="entry name" value="GPCRRHODOPSN"/>
</dbReference>
<dbReference type="WBParaSite" id="Pan_g3021.t1">
    <property type="protein sequence ID" value="Pan_g3021.t1"/>
    <property type="gene ID" value="Pan_g3021"/>
</dbReference>
<keyword evidence="3 5" id="KW-1133">Transmembrane helix</keyword>
<accession>A0A7E4ZYG5</accession>
<reference evidence="8" key="2">
    <citation type="submission" date="2020-10" db="UniProtKB">
        <authorList>
            <consortium name="WormBaseParasite"/>
        </authorList>
    </citation>
    <scope>IDENTIFICATION</scope>
</reference>
<keyword evidence="7" id="KW-1185">Reference proteome</keyword>
<evidence type="ECO:0000313" key="7">
    <source>
        <dbReference type="Proteomes" id="UP000492821"/>
    </source>
</evidence>
<name>A0A7E4ZYG5_PANRE</name>
<evidence type="ECO:0000256" key="5">
    <source>
        <dbReference type="SAM" id="Phobius"/>
    </source>
</evidence>
<dbReference type="PANTHER" id="PTHR46895:SF5">
    <property type="entry name" value="G-PROTEIN COUPLED RECEPTORS FAMILY 1 PROFILE DOMAIN-CONTAINING PROTEIN"/>
    <property type="match status" value="1"/>
</dbReference>
<feature type="transmembrane region" description="Helical" evidence="5">
    <location>
        <begin position="75"/>
        <end position="98"/>
    </location>
</feature>
<proteinExistence type="predicted"/>
<feature type="transmembrane region" description="Helical" evidence="5">
    <location>
        <begin position="154"/>
        <end position="177"/>
    </location>
</feature>
<feature type="transmembrane region" description="Helical" evidence="5">
    <location>
        <begin position="354"/>
        <end position="375"/>
    </location>
</feature>
<dbReference type="InterPro" id="IPR000276">
    <property type="entry name" value="GPCR_Rhodpsn"/>
</dbReference>
<dbReference type="AlphaFoldDB" id="A0A7E4ZYG5"/>
<dbReference type="GO" id="GO:0004930">
    <property type="term" value="F:G protein-coupled receptor activity"/>
    <property type="evidence" value="ECO:0007669"/>
    <property type="project" value="InterPro"/>
</dbReference>
<evidence type="ECO:0000256" key="3">
    <source>
        <dbReference type="ARBA" id="ARBA00022989"/>
    </source>
</evidence>
<comment type="subcellular location">
    <subcellularLocation>
        <location evidence="1">Membrane</location>
    </subcellularLocation>
</comment>
<dbReference type="Proteomes" id="UP000492821">
    <property type="component" value="Unassembled WGS sequence"/>
</dbReference>
<organism evidence="7 8">
    <name type="scientific">Panagrellus redivivus</name>
    <name type="common">Microworm</name>
    <dbReference type="NCBI Taxonomy" id="6233"/>
    <lineage>
        <taxon>Eukaryota</taxon>
        <taxon>Metazoa</taxon>
        <taxon>Ecdysozoa</taxon>
        <taxon>Nematoda</taxon>
        <taxon>Chromadorea</taxon>
        <taxon>Rhabditida</taxon>
        <taxon>Tylenchina</taxon>
        <taxon>Panagrolaimomorpha</taxon>
        <taxon>Panagrolaimoidea</taxon>
        <taxon>Panagrolaimidae</taxon>
        <taxon>Panagrellus</taxon>
    </lineage>
</organism>
<dbReference type="CDD" id="cd14978">
    <property type="entry name" value="7tmA_FMRFamide_R-like"/>
    <property type="match status" value="1"/>
</dbReference>
<evidence type="ECO:0000256" key="4">
    <source>
        <dbReference type="ARBA" id="ARBA00023136"/>
    </source>
</evidence>
<sequence length="431" mass="48887">MASRSNGTFNHLNICLSDKNSFRVHGSQLEKTFYIFFFPPLCIIGIIGNLLNLMVLLSSESRTRRTAATQRSSGLLVALAFCDIFFLLIMVPHSMANFDFIAFNYTFRYYYLSHKQNLLAIANWCSAATVWLVIAICAERLLGIRSLLRARGQWPFFSTTRCLLGCIIFGSFVITFYNHFTHDCILKELCNHTQIIGKCFDIREETWPGNHSNNASLNRRLYVRYSVLANVFLVIAAPIVTMIALNTALLYVVRKQSFVMYNRLNTDVSSMSGGQYGRRRTSGEKTSETVPAYAQNVFRRSIDQTLQSQAEHRVTVTVCFIVTCFTITQGPSAITQSINFFFGSQRESVLWYHANIVTGFLVIIGKTLNFILFCLSSSSFRRRLSTILQKKFLNLSRRSSFLTNSTVVASQNSIKKKGLPMTDARKTSVMP</sequence>
<evidence type="ECO:0000259" key="6">
    <source>
        <dbReference type="PROSITE" id="PS50262"/>
    </source>
</evidence>
<keyword evidence="4 5" id="KW-0472">Membrane</keyword>
<dbReference type="SUPFAM" id="SSF81321">
    <property type="entry name" value="Family A G protein-coupled receptor-like"/>
    <property type="match status" value="1"/>
</dbReference>
<reference evidence="7" key="1">
    <citation type="journal article" date="2013" name="Genetics">
        <title>The draft genome and transcriptome of Panagrellus redivivus are shaped by the harsh demands of a free-living lifestyle.</title>
        <authorList>
            <person name="Srinivasan J."/>
            <person name="Dillman A.R."/>
            <person name="Macchietto M.G."/>
            <person name="Heikkinen L."/>
            <person name="Lakso M."/>
            <person name="Fracchia K.M."/>
            <person name="Antoshechkin I."/>
            <person name="Mortazavi A."/>
            <person name="Wong G."/>
            <person name="Sternberg P.W."/>
        </authorList>
    </citation>
    <scope>NUCLEOTIDE SEQUENCE [LARGE SCALE GENOMIC DNA]</scope>
    <source>
        <strain evidence="7">MT8872</strain>
    </source>
</reference>
<dbReference type="InterPro" id="IPR017452">
    <property type="entry name" value="GPCR_Rhodpsn_7TM"/>
</dbReference>
<feature type="transmembrane region" description="Helical" evidence="5">
    <location>
        <begin position="118"/>
        <end position="142"/>
    </location>
</feature>
<evidence type="ECO:0000313" key="8">
    <source>
        <dbReference type="WBParaSite" id="Pan_g3021.t1"/>
    </source>
</evidence>
<dbReference type="PROSITE" id="PS50262">
    <property type="entry name" value="G_PROTEIN_RECEP_F1_2"/>
    <property type="match status" value="1"/>
</dbReference>
<feature type="transmembrane region" description="Helical" evidence="5">
    <location>
        <begin position="314"/>
        <end position="334"/>
    </location>
</feature>